<proteinExistence type="predicted"/>
<dbReference type="InterPro" id="IPR011604">
    <property type="entry name" value="PDDEXK-like_dom_sf"/>
</dbReference>
<reference evidence="2 3" key="1">
    <citation type="submission" date="2021-04" db="EMBL/GenBank/DDBJ databases">
        <authorList>
            <person name="Ivanova A."/>
        </authorList>
    </citation>
    <scope>NUCLEOTIDE SEQUENCE [LARGE SCALE GENOMIC DNA]</scope>
    <source>
        <strain evidence="2 3">G18</strain>
    </source>
</reference>
<dbReference type="EMBL" id="JAGKQQ010000001">
    <property type="protein sequence ID" value="MBP3955044.1"/>
    <property type="molecule type" value="Genomic_DNA"/>
</dbReference>
<accession>A0ABS5BMV3</accession>
<dbReference type="Pfam" id="PF12705">
    <property type="entry name" value="PDDEXK_1"/>
    <property type="match status" value="1"/>
</dbReference>
<comment type="caution">
    <text evidence="2">The sequence shown here is derived from an EMBL/GenBank/DDBJ whole genome shotgun (WGS) entry which is preliminary data.</text>
</comment>
<feature type="domain" description="PD-(D/E)XK endonuclease-like" evidence="1">
    <location>
        <begin position="44"/>
        <end position="258"/>
    </location>
</feature>
<organism evidence="2 3">
    <name type="scientific">Gemmata palustris</name>
    <dbReference type="NCBI Taxonomy" id="2822762"/>
    <lineage>
        <taxon>Bacteria</taxon>
        <taxon>Pseudomonadati</taxon>
        <taxon>Planctomycetota</taxon>
        <taxon>Planctomycetia</taxon>
        <taxon>Gemmatales</taxon>
        <taxon>Gemmataceae</taxon>
        <taxon>Gemmata</taxon>
    </lineage>
</organism>
<keyword evidence="3" id="KW-1185">Reference proteome</keyword>
<name>A0ABS5BMV3_9BACT</name>
<dbReference type="RefSeq" id="WP_210653145.1">
    <property type="nucleotide sequence ID" value="NZ_JAGKQQ010000001.1"/>
</dbReference>
<protein>
    <submittedName>
        <fullName evidence="2">PD-(D/E)XK nuclease family protein</fullName>
    </submittedName>
</protein>
<gene>
    <name evidence="2" type="ORF">J8F10_07080</name>
</gene>
<evidence type="ECO:0000313" key="2">
    <source>
        <dbReference type="EMBL" id="MBP3955044.1"/>
    </source>
</evidence>
<dbReference type="Proteomes" id="UP000676565">
    <property type="component" value="Unassembled WGS sequence"/>
</dbReference>
<dbReference type="Gene3D" id="3.90.320.10">
    <property type="match status" value="1"/>
</dbReference>
<sequence length="427" mass="47840">MNTPALTAITVNDIGEYIRHQSCDRRFYLKVHYDREVRPLPFFDRLLNTLEPVLSQVGKDREDQWEKELTDNGFRDLAAGLLKGKHDDVTWQDFAAELAKLPPGMPAYARQVRVQADLGAFAVSGLIDFVLVKWNADRPRLWLVECKASRRDRTYHRIQVALYRMLLQRMLVGRAVLIGGVVIPADSIECMIARIDEDRNTNQSILTLPALDLTSEEADIERLLDVGGRLDRAVALPLGDIGYRLDTKCDGCIYNVHCLTESARQRRPELLGIEPVSARLLHAAGLKTLDDLAQPAVFPPPAVEALLRNPGFDENLKLLEVRAKARRHTLPAVGSPAPAEEHDVASIPNTGVGHLPAHEGDNGRLLRVYLAVDYDYSENRIGALSAHVTRSDGRLHTRFVDTAGRWEPDPELLVTVPYVRKSLRNRG</sequence>
<dbReference type="InterPro" id="IPR038726">
    <property type="entry name" value="PDDEXK_AddAB-type"/>
</dbReference>
<evidence type="ECO:0000259" key="1">
    <source>
        <dbReference type="Pfam" id="PF12705"/>
    </source>
</evidence>
<evidence type="ECO:0000313" key="3">
    <source>
        <dbReference type="Proteomes" id="UP000676565"/>
    </source>
</evidence>